<dbReference type="eggNOG" id="COG3119">
    <property type="taxonomic scope" value="Bacteria"/>
</dbReference>
<evidence type="ECO:0000256" key="3">
    <source>
        <dbReference type="ARBA" id="ARBA00022801"/>
    </source>
</evidence>
<dbReference type="RefSeq" id="WP_013781617.1">
    <property type="nucleotide sequence ID" value="NC_015520.1"/>
</dbReference>
<protein>
    <submittedName>
        <fullName evidence="6">Sulfatase</fullName>
    </submittedName>
</protein>
<dbReference type="KEGG" id="mas:Mahau_2013"/>
<dbReference type="PANTHER" id="PTHR42693:SF53">
    <property type="entry name" value="ENDO-4-O-SULFATASE"/>
    <property type="match status" value="1"/>
</dbReference>
<dbReference type="Proteomes" id="UP000008457">
    <property type="component" value="Chromosome"/>
</dbReference>
<dbReference type="OrthoDB" id="9772604at2"/>
<dbReference type="InterPro" id="IPR050738">
    <property type="entry name" value="Sulfatase"/>
</dbReference>
<reference evidence="7" key="1">
    <citation type="submission" date="2010-11" db="EMBL/GenBank/DDBJ databases">
        <title>The complete genome of Mahella australiensis DSM 15567.</title>
        <authorList>
            <consortium name="US DOE Joint Genome Institute (JGI-PGF)"/>
            <person name="Lucas S."/>
            <person name="Copeland A."/>
            <person name="Lapidus A."/>
            <person name="Bruce D."/>
            <person name="Goodwin L."/>
            <person name="Pitluck S."/>
            <person name="Kyrpides N."/>
            <person name="Mavromatis K."/>
            <person name="Pagani I."/>
            <person name="Ivanova N."/>
            <person name="Teshima H."/>
            <person name="Brettin T."/>
            <person name="Detter J.C."/>
            <person name="Han C."/>
            <person name="Tapia R."/>
            <person name="Land M."/>
            <person name="Hauser L."/>
            <person name="Markowitz V."/>
            <person name="Cheng J.-F."/>
            <person name="Hugenholtz P."/>
            <person name="Woyke T."/>
            <person name="Wu D."/>
            <person name="Spring S."/>
            <person name="Pukall R."/>
            <person name="Steenblock K."/>
            <person name="Schneider S."/>
            <person name="Klenk H.-P."/>
            <person name="Eisen J.A."/>
        </authorList>
    </citation>
    <scope>NUCLEOTIDE SEQUENCE [LARGE SCALE GENOMIC DNA]</scope>
    <source>
        <strain evidence="7">DSM 15567 / CIP 107919 / 50-1 BON</strain>
    </source>
</reference>
<evidence type="ECO:0000313" key="6">
    <source>
        <dbReference type="EMBL" id="AEE97189.1"/>
    </source>
</evidence>
<dbReference type="GO" id="GO:0004065">
    <property type="term" value="F:arylsulfatase activity"/>
    <property type="evidence" value="ECO:0007669"/>
    <property type="project" value="TreeGrafter"/>
</dbReference>
<reference evidence="6 7" key="2">
    <citation type="journal article" date="2011" name="Stand. Genomic Sci.">
        <title>Complete genome sequence of Mahella australiensis type strain (50-1 BON).</title>
        <authorList>
            <person name="Sikorski J."/>
            <person name="Teshima H."/>
            <person name="Nolan M."/>
            <person name="Lucas S."/>
            <person name="Hammon N."/>
            <person name="Deshpande S."/>
            <person name="Cheng J.F."/>
            <person name="Pitluck S."/>
            <person name="Liolios K."/>
            <person name="Pagani I."/>
            <person name="Ivanova N."/>
            <person name="Huntemann M."/>
            <person name="Mavromatis K."/>
            <person name="Ovchinikova G."/>
            <person name="Pati A."/>
            <person name="Tapia R."/>
            <person name="Han C."/>
            <person name="Goodwin L."/>
            <person name="Chen A."/>
            <person name="Palaniappan K."/>
            <person name="Land M."/>
            <person name="Hauser L."/>
            <person name="Ngatchou-Djao O.D."/>
            <person name="Rohde M."/>
            <person name="Pukall R."/>
            <person name="Spring S."/>
            <person name="Abt B."/>
            <person name="Goker M."/>
            <person name="Detter J.C."/>
            <person name="Woyke T."/>
            <person name="Bristow J."/>
            <person name="Markowitz V."/>
            <person name="Hugenholtz P."/>
            <person name="Eisen J.A."/>
            <person name="Kyrpides N.C."/>
            <person name="Klenk H.P."/>
            <person name="Lapidus A."/>
        </authorList>
    </citation>
    <scope>NUCLEOTIDE SEQUENCE [LARGE SCALE GENOMIC DNA]</scope>
    <source>
        <strain evidence="7">DSM 15567 / CIP 107919 / 50-1 BON</strain>
    </source>
</reference>
<feature type="domain" description="Sulfatase N-terminal" evidence="5">
    <location>
        <begin position="5"/>
        <end position="318"/>
    </location>
</feature>
<gene>
    <name evidence="6" type="ordered locus">Mahau_2013</name>
</gene>
<keyword evidence="7" id="KW-1185">Reference proteome</keyword>
<evidence type="ECO:0000259" key="5">
    <source>
        <dbReference type="Pfam" id="PF00884"/>
    </source>
</evidence>
<name>F4A250_MAHA5</name>
<dbReference type="Pfam" id="PF00884">
    <property type="entry name" value="Sulfatase"/>
    <property type="match status" value="1"/>
</dbReference>
<dbReference type="PANTHER" id="PTHR42693">
    <property type="entry name" value="ARYLSULFATASE FAMILY MEMBER"/>
    <property type="match status" value="1"/>
</dbReference>
<dbReference type="PROSITE" id="PS00149">
    <property type="entry name" value="SULFATASE_2"/>
    <property type="match status" value="1"/>
</dbReference>
<evidence type="ECO:0000313" key="7">
    <source>
        <dbReference type="Proteomes" id="UP000008457"/>
    </source>
</evidence>
<evidence type="ECO:0000256" key="1">
    <source>
        <dbReference type="ARBA" id="ARBA00008779"/>
    </source>
</evidence>
<dbReference type="AlphaFoldDB" id="F4A250"/>
<evidence type="ECO:0000256" key="4">
    <source>
        <dbReference type="ARBA" id="ARBA00022837"/>
    </source>
</evidence>
<dbReference type="EMBL" id="CP002360">
    <property type="protein sequence ID" value="AEE97189.1"/>
    <property type="molecule type" value="Genomic_DNA"/>
</dbReference>
<keyword evidence="4" id="KW-0106">Calcium</keyword>
<proteinExistence type="inferred from homology"/>
<accession>F4A250</accession>
<keyword evidence="3" id="KW-0378">Hydrolase</keyword>
<keyword evidence="2" id="KW-0479">Metal-binding</keyword>
<dbReference type="InterPro" id="IPR017850">
    <property type="entry name" value="Alkaline_phosphatase_core_sf"/>
</dbReference>
<evidence type="ECO:0000256" key="2">
    <source>
        <dbReference type="ARBA" id="ARBA00022723"/>
    </source>
</evidence>
<dbReference type="GO" id="GO:0046872">
    <property type="term" value="F:metal ion binding"/>
    <property type="evidence" value="ECO:0007669"/>
    <property type="project" value="UniProtKB-KW"/>
</dbReference>
<dbReference type="CDD" id="cd16152">
    <property type="entry name" value="sulfatase_like"/>
    <property type="match status" value="1"/>
</dbReference>
<dbReference type="Gene3D" id="3.40.720.10">
    <property type="entry name" value="Alkaline Phosphatase, subunit A"/>
    <property type="match status" value="2"/>
</dbReference>
<comment type="similarity">
    <text evidence="1">Belongs to the sulfatase family.</text>
</comment>
<sequence length="441" mass="50561">MNEKPNIVIVFTDQQRWDTVGCYGNTLDLTPNLDAVAKQGITFKNAFTCQPVCGPARASLQTGRYATATGCFRNHIALPDNEKTIAHYLRSNGYETAYVGKWHLGGTWDKPVPKEKRGGYDDYWIAADLLEFTSHPYEGKLFDKFDNPVEFNKYRVDAVTDFAIEYLKARSNDKPFLLFVSYLEPHHQNDMNRYVAPEGYAERYRNAPVPMDLIDKDGDWKENLPDYYGICKRIDENLGRIIEQLKELDIYDNTILIFTSDHGSHFRTRNSEYKRSCHEASIRIPMIMHVPDIKESVAVEELVSLVDIAPTLLEAAGIYVPRNMHGRSLIPLLRGGDVNWRSEVFVQISESQVGRAIRTNKWKYCIYAPDKDGWNDIGSDIYVEQYLYDLENDPYEQNNLIGNEAYRSVCDALAKALKRQMLLTGEQEPKIIRAKAVSDLI</sequence>
<organism evidence="6 7">
    <name type="scientific">Mahella australiensis (strain DSM 15567 / CIP 107919 / 50-1 BON)</name>
    <dbReference type="NCBI Taxonomy" id="697281"/>
    <lineage>
        <taxon>Bacteria</taxon>
        <taxon>Bacillati</taxon>
        <taxon>Bacillota</taxon>
        <taxon>Clostridia</taxon>
        <taxon>Thermoanaerobacterales</taxon>
        <taxon>Thermoanaerobacterales Family IV. Incertae Sedis</taxon>
        <taxon>Mahella</taxon>
    </lineage>
</organism>
<dbReference type="HOGENOM" id="CLU_006332_9_3_9"/>
<dbReference type="InterPro" id="IPR024607">
    <property type="entry name" value="Sulfatase_CS"/>
</dbReference>
<dbReference type="STRING" id="697281.Mahau_2013"/>
<dbReference type="SUPFAM" id="SSF53649">
    <property type="entry name" value="Alkaline phosphatase-like"/>
    <property type="match status" value="1"/>
</dbReference>
<dbReference type="InterPro" id="IPR000917">
    <property type="entry name" value="Sulfatase_N"/>
</dbReference>